<feature type="non-terminal residue" evidence="2">
    <location>
        <position position="252"/>
    </location>
</feature>
<organism evidence="2 3">
    <name type="scientific">Obba rivulosa</name>
    <dbReference type="NCBI Taxonomy" id="1052685"/>
    <lineage>
        <taxon>Eukaryota</taxon>
        <taxon>Fungi</taxon>
        <taxon>Dikarya</taxon>
        <taxon>Basidiomycota</taxon>
        <taxon>Agaricomycotina</taxon>
        <taxon>Agaricomycetes</taxon>
        <taxon>Polyporales</taxon>
        <taxon>Gelatoporiaceae</taxon>
        <taxon>Obba</taxon>
    </lineage>
</organism>
<evidence type="ECO:0000256" key="1">
    <source>
        <dbReference type="SAM" id="MobiDB-lite"/>
    </source>
</evidence>
<feature type="compositionally biased region" description="Low complexity" evidence="1">
    <location>
        <begin position="18"/>
        <end position="35"/>
    </location>
</feature>
<feature type="compositionally biased region" description="Basic and acidic residues" evidence="1">
    <location>
        <begin position="43"/>
        <end position="53"/>
    </location>
</feature>
<dbReference type="EMBL" id="KV722992">
    <property type="protein sequence ID" value="OCH83561.1"/>
    <property type="molecule type" value="Genomic_DNA"/>
</dbReference>
<feature type="region of interest" description="Disordered" evidence="1">
    <location>
        <begin position="85"/>
        <end position="107"/>
    </location>
</feature>
<reference evidence="2 3" key="1">
    <citation type="submission" date="2016-07" db="EMBL/GenBank/DDBJ databases">
        <title>Draft genome of the white-rot fungus Obba rivulosa 3A-2.</title>
        <authorList>
            <consortium name="DOE Joint Genome Institute"/>
            <person name="Miettinen O."/>
            <person name="Riley R."/>
            <person name="Acob R."/>
            <person name="Barry K."/>
            <person name="Cullen D."/>
            <person name="De Vries R."/>
            <person name="Hainaut M."/>
            <person name="Hatakka A."/>
            <person name="Henrissat B."/>
            <person name="Hilden K."/>
            <person name="Kuo R."/>
            <person name="Labutti K."/>
            <person name="Lipzen A."/>
            <person name="Makela M.R."/>
            <person name="Sandor L."/>
            <person name="Spatafora J.W."/>
            <person name="Grigoriev I.V."/>
            <person name="Hibbett D.S."/>
        </authorList>
    </citation>
    <scope>NUCLEOTIDE SEQUENCE [LARGE SCALE GENOMIC DNA]</scope>
    <source>
        <strain evidence="2 3">3A-2</strain>
    </source>
</reference>
<evidence type="ECO:0000313" key="3">
    <source>
        <dbReference type="Proteomes" id="UP000250043"/>
    </source>
</evidence>
<feature type="region of interest" description="Disordered" evidence="1">
    <location>
        <begin position="17"/>
        <end position="53"/>
    </location>
</feature>
<name>A0A8E2DE55_9APHY</name>
<proteinExistence type="predicted"/>
<protein>
    <submittedName>
        <fullName evidence="2">Uncharacterized protein</fullName>
    </submittedName>
</protein>
<keyword evidence="3" id="KW-1185">Reference proteome</keyword>
<dbReference type="Proteomes" id="UP000250043">
    <property type="component" value="Unassembled WGS sequence"/>
</dbReference>
<sequence length="252" mass="28864">MDSFTTFFPYHFPRLCHSSRSSSSASSSYLSASSSSDEDIDMPDAHRDRDLHNDELRDKLTPLLRFDSEDLPKRVRQVTPPFQIHSAPALPVGGTPHKQNLSSVETSQGYNDERVERYLADQFLPITQREYPIVDFIEKVYGIDAAHLYKPSKVPIHIKKNDIKEFSKGGGVGERGSYDAFIKIMLSLVRQMGLSRERNKFHVINGKDRILDSQFVDNKPDVLMTMDKLGVRQSWCWQALVFELSRRLGHSF</sequence>
<evidence type="ECO:0000313" key="2">
    <source>
        <dbReference type="EMBL" id="OCH83561.1"/>
    </source>
</evidence>
<feature type="compositionally biased region" description="Polar residues" evidence="1">
    <location>
        <begin position="97"/>
        <end position="107"/>
    </location>
</feature>
<accession>A0A8E2DE55</accession>
<gene>
    <name evidence="2" type="ORF">OBBRIDRAFT_563771</name>
</gene>
<dbReference type="AlphaFoldDB" id="A0A8E2DE55"/>